<dbReference type="HOGENOM" id="CLU_2158774_0_0_1"/>
<organism evidence="2 3">
    <name type="scientific">Hypocrea jecorina (strain ATCC 56765 / BCRC 32924 / NRRL 11460 / Rut C-30)</name>
    <name type="common">Trichoderma reesei</name>
    <dbReference type="NCBI Taxonomy" id="1344414"/>
    <lineage>
        <taxon>Eukaryota</taxon>
        <taxon>Fungi</taxon>
        <taxon>Dikarya</taxon>
        <taxon>Ascomycota</taxon>
        <taxon>Pezizomycotina</taxon>
        <taxon>Sordariomycetes</taxon>
        <taxon>Hypocreomycetidae</taxon>
        <taxon>Hypocreales</taxon>
        <taxon>Hypocreaceae</taxon>
        <taxon>Trichoderma</taxon>
    </lineage>
</organism>
<dbReference type="AlphaFoldDB" id="A0A024SHW0"/>
<keyword evidence="1" id="KW-0732">Signal</keyword>
<evidence type="ECO:0008006" key="4">
    <source>
        <dbReference type="Google" id="ProtNLM"/>
    </source>
</evidence>
<feature type="signal peptide" evidence="1">
    <location>
        <begin position="1"/>
        <end position="17"/>
    </location>
</feature>
<evidence type="ECO:0000313" key="3">
    <source>
        <dbReference type="Proteomes" id="UP000024376"/>
    </source>
</evidence>
<evidence type="ECO:0000256" key="1">
    <source>
        <dbReference type="SAM" id="SignalP"/>
    </source>
</evidence>
<gene>
    <name evidence="2" type="ORF">M419DRAFT_128000</name>
</gene>
<dbReference type="KEGG" id="trr:M419DRAFT_128000"/>
<sequence>MHKVLFYILSACPAVFAQNPVLFNSYTGGRCAGGVVVETTTVQPGDCTRSTTAFASAQYRGIQFDNVEQPVEFYSDENCLEQINGVSVELGDGYNCFTFNDGQAKSAKWVA</sequence>
<protein>
    <recommendedName>
        <fullName evidence="4">SSCRP protein</fullName>
    </recommendedName>
</protein>
<evidence type="ECO:0000313" key="2">
    <source>
        <dbReference type="EMBL" id="ETS04893.1"/>
    </source>
</evidence>
<dbReference type="OrthoDB" id="4876394at2759"/>
<dbReference type="EMBL" id="KI911141">
    <property type="protein sequence ID" value="ETS04893.1"/>
    <property type="molecule type" value="Genomic_DNA"/>
</dbReference>
<reference evidence="3" key="1">
    <citation type="journal article" date="2013" name="Ind. Biotechnol.">
        <title>Comparative genomics analysis of Trichoderma reesei strains.</title>
        <authorList>
            <person name="Koike H."/>
            <person name="Aerts A."/>
            <person name="LaButti K."/>
            <person name="Grigoriev I.V."/>
            <person name="Baker S.E."/>
        </authorList>
    </citation>
    <scope>NUCLEOTIDE SEQUENCE [LARGE SCALE GENOMIC DNA]</scope>
    <source>
        <strain evidence="3">ATCC 56765 / BCRC 32924 / NRRL 11460 / Rut C-30</strain>
    </source>
</reference>
<name>A0A024SHW0_HYPJR</name>
<accession>A0A024SHW0</accession>
<proteinExistence type="predicted"/>
<dbReference type="Proteomes" id="UP000024376">
    <property type="component" value="Unassembled WGS sequence"/>
</dbReference>
<feature type="chain" id="PRO_5001533942" description="SSCRP protein" evidence="1">
    <location>
        <begin position="18"/>
        <end position="111"/>
    </location>
</feature>